<dbReference type="EMBL" id="JAUTXU010000164">
    <property type="protein sequence ID" value="KAK3702199.1"/>
    <property type="molecule type" value="Genomic_DNA"/>
</dbReference>
<accession>A0ACC3MRV2</accession>
<keyword evidence="2" id="KW-1185">Reference proteome</keyword>
<reference evidence="1" key="1">
    <citation type="submission" date="2023-07" db="EMBL/GenBank/DDBJ databases">
        <title>Black Yeasts Isolated from many extreme environments.</title>
        <authorList>
            <person name="Coleine C."/>
            <person name="Stajich J.E."/>
            <person name="Selbmann L."/>
        </authorList>
    </citation>
    <scope>NUCLEOTIDE SEQUENCE</scope>
    <source>
        <strain evidence="1">CCFEE 5714</strain>
    </source>
</reference>
<dbReference type="Proteomes" id="UP001281147">
    <property type="component" value="Unassembled WGS sequence"/>
</dbReference>
<comment type="caution">
    <text evidence="1">The sequence shown here is derived from an EMBL/GenBank/DDBJ whole genome shotgun (WGS) entry which is preliminary data.</text>
</comment>
<organism evidence="1 2">
    <name type="scientific">Vermiconidia calcicola</name>
    <dbReference type="NCBI Taxonomy" id="1690605"/>
    <lineage>
        <taxon>Eukaryota</taxon>
        <taxon>Fungi</taxon>
        <taxon>Dikarya</taxon>
        <taxon>Ascomycota</taxon>
        <taxon>Pezizomycotina</taxon>
        <taxon>Dothideomycetes</taxon>
        <taxon>Dothideomycetidae</taxon>
        <taxon>Mycosphaerellales</taxon>
        <taxon>Extremaceae</taxon>
        <taxon>Vermiconidia</taxon>
    </lineage>
</organism>
<evidence type="ECO:0000313" key="1">
    <source>
        <dbReference type="EMBL" id="KAK3702199.1"/>
    </source>
</evidence>
<proteinExistence type="predicted"/>
<protein>
    <submittedName>
        <fullName evidence="1">Uncharacterized protein</fullName>
    </submittedName>
</protein>
<sequence>MNERFVVDEFLASDLASQRDTAFSTRQLQHDAVLQQWTVPEAPTSRNKFNQAKEEFALDAGGLCKKSKGEKKGFLLRIGRKIGPHSETIVPILQTVLPSGDYTGLVCGAMILVLKAFKSVEEVRQMVKDTFSDTPSLLENIERLVQLFPESTKLRDQAEEAYVALLGTIAEMIEWLKQHSLSRFSAITKQSEYRKDLRDRVETLKRNTERLKEEADLCDKKTTQEIYGITLSGLRTVVAQRAQLLKMGQQATIHMSELKQKEAQAQESRDRTTAQLSNVEHEIENVHALLRKSADAVNSLGSMFLANLDQCQWRSQCYEATTRGVAATCPNITTNDVLGILGDWQAHNNDLAIFYSTIASDCGPSVVATILVSPSFQHWFSSARSYMLVIEYDLIEHITQPGSIVVASLERAMTQVPGALCLVHYCCQQSPYDSPDPVTNMLSCFISTLLQMSRDIDMALWSQSQTSPAHRALLNSRDLEYLCSLFKYLVRHLPIGALFCCIDDFWRLESESDPQALSAAFCYIQELVSGCARESNIVFKILITTPVRNSSIVHLADWNVCSWLPIDLEDNKGMDHLGLGAEQMLYNM</sequence>
<gene>
    <name evidence="1" type="ORF">LTR37_015031</name>
</gene>
<name>A0ACC3MRV2_9PEZI</name>
<evidence type="ECO:0000313" key="2">
    <source>
        <dbReference type="Proteomes" id="UP001281147"/>
    </source>
</evidence>